<dbReference type="STRING" id="3750.A0A498KT67"/>
<dbReference type="SUPFAM" id="SSF56300">
    <property type="entry name" value="Metallo-dependent phosphatases"/>
    <property type="match status" value="1"/>
</dbReference>
<keyword evidence="2" id="KW-1185">Reference proteome</keyword>
<dbReference type="InterPro" id="IPR050341">
    <property type="entry name" value="PP1_catalytic_subunit"/>
</dbReference>
<accession>A0A498KT67</accession>
<reference evidence="1 2" key="1">
    <citation type="submission" date="2018-10" db="EMBL/GenBank/DDBJ databases">
        <title>A high-quality apple genome assembly.</title>
        <authorList>
            <person name="Hu J."/>
        </authorList>
    </citation>
    <scope>NUCLEOTIDE SEQUENCE [LARGE SCALE GENOMIC DNA]</scope>
    <source>
        <strain evidence="2">cv. HFTH1</strain>
        <tissue evidence="1">Young leaf</tissue>
    </source>
</reference>
<comment type="caution">
    <text evidence="1">The sequence shown here is derived from an EMBL/GenBank/DDBJ whole genome shotgun (WGS) entry which is preliminary data.</text>
</comment>
<evidence type="ECO:0000313" key="2">
    <source>
        <dbReference type="Proteomes" id="UP000290289"/>
    </source>
</evidence>
<proteinExistence type="predicted"/>
<dbReference type="InterPro" id="IPR029052">
    <property type="entry name" value="Metallo-depent_PP-like"/>
</dbReference>
<sequence length="101" mass="11362">MGRLSTKFPFEEAYCTGEKGDLEHQFENQAVEDGFQFFADGQLVTVYSAPNYRGVFDNVAAMMTVDENLMRSFQILKPAEKKSQVLDVNKNVMTTVPALQS</sequence>
<evidence type="ECO:0008006" key="3">
    <source>
        <dbReference type="Google" id="ProtNLM"/>
    </source>
</evidence>
<name>A0A498KT67_MALDO</name>
<protein>
    <recommendedName>
        <fullName evidence="3">Serine/threonine specific protein phosphatases domain-containing protein</fullName>
    </recommendedName>
</protein>
<evidence type="ECO:0000313" key="1">
    <source>
        <dbReference type="EMBL" id="RXI08892.1"/>
    </source>
</evidence>
<dbReference type="GO" id="GO:0005737">
    <property type="term" value="C:cytoplasm"/>
    <property type="evidence" value="ECO:0007669"/>
    <property type="project" value="TreeGrafter"/>
</dbReference>
<dbReference type="PANTHER" id="PTHR11668:SF490">
    <property type="entry name" value="SERINE_THREONINE-PROTEIN PHOSPHATASE PP1 ISOZYME 4"/>
    <property type="match status" value="1"/>
</dbReference>
<dbReference type="PANTHER" id="PTHR11668">
    <property type="entry name" value="SERINE/THREONINE PROTEIN PHOSPHATASE"/>
    <property type="match status" value="1"/>
</dbReference>
<dbReference type="EMBL" id="RDQH01000327">
    <property type="protein sequence ID" value="RXI08892.1"/>
    <property type="molecule type" value="Genomic_DNA"/>
</dbReference>
<dbReference type="GO" id="GO:0004722">
    <property type="term" value="F:protein serine/threonine phosphatase activity"/>
    <property type="evidence" value="ECO:0007669"/>
    <property type="project" value="TreeGrafter"/>
</dbReference>
<organism evidence="1 2">
    <name type="scientific">Malus domestica</name>
    <name type="common">Apple</name>
    <name type="synonym">Pyrus malus</name>
    <dbReference type="NCBI Taxonomy" id="3750"/>
    <lineage>
        <taxon>Eukaryota</taxon>
        <taxon>Viridiplantae</taxon>
        <taxon>Streptophyta</taxon>
        <taxon>Embryophyta</taxon>
        <taxon>Tracheophyta</taxon>
        <taxon>Spermatophyta</taxon>
        <taxon>Magnoliopsida</taxon>
        <taxon>eudicotyledons</taxon>
        <taxon>Gunneridae</taxon>
        <taxon>Pentapetalae</taxon>
        <taxon>rosids</taxon>
        <taxon>fabids</taxon>
        <taxon>Rosales</taxon>
        <taxon>Rosaceae</taxon>
        <taxon>Amygdaloideae</taxon>
        <taxon>Maleae</taxon>
        <taxon>Malus</taxon>
    </lineage>
</organism>
<gene>
    <name evidence="1" type="ORF">DVH24_023036</name>
</gene>
<dbReference type="Gene3D" id="3.60.21.10">
    <property type="match status" value="1"/>
</dbReference>
<dbReference type="GO" id="GO:0005634">
    <property type="term" value="C:nucleus"/>
    <property type="evidence" value="ECO:0007669"/>
    <property type="project" value="TreeGrafter"/>
</dbReference>
<dbReference type="Proteomes" id="UP000290289">
    <property type="component" value="Chromosome 1"/>
</dbReference>
<dbReference type="AlphaFoldDB" id="A0A498KT67"/>